<sequence>MIHPDHSLHYSLFTISSHGLNQSSPISVETSMSHVKFQERGHDSLLLAKLCYELNPQVKQPQLVFNPPPAASHPQAYLGEDDQLRPSSPFVLLSKLWSPCLSQYLIRTVDVRGRVKLEVSSPVHSVSSSIQLCSSGTQVLSKPVSRLIFRFPSSVKVLKPCKAAPTPAKAPLVSADAPPEDVNLSAIMYTALRKLRTLLVKEAPDGVMAYHIFGNATLQQMSKKIPRTKEELLEINGLGKAKVLKYGERLLETIESTVNEYYGTSKKEESMISPDSGKRRRDENISPNVTEEDDDFAESSSQSCKKTVRSKSSEVLHGECVDGDGVGMVMEKLDFDFEDEDGSEIRPEGRVLPW</sequence>
<dbReference type="SMART" id="SM00341">
    <property type="entry name" value="HRDC"/>
    <property type="match status" value="1"/>
</dbReference>
<dbReference type="InterPro" id="IPR044876">
    <property type="entry name" value="HRDC_dom_sf"/>
</dbReference>
<reference evidence="3 4" key="1">
    <citation type="journal article" date="2020" name="BMC Genomics">
        <title>Intraspecific diversification of the crop wild relative Brassica cretica Lam. using demographic model selection.</title>
        <authorList>
            <person name="Kioukis A."/>
            <person name="Michalopoulou V.A."/>
            <person name="Briers L."/>
            <person name="Pirintsos S."/>
            <person name="Studholme D.J."/>
            <person name="Pavlidis P."/>
            <person name="Sarris P.F."/>
        </authorList>
    </citation>
    <scope>NUCLEOTIDE SEQUENCE [LARGE SCALE GENOMIC DNA]</scope>
    <source>
        <strain evidence="4">cv. PFS-1207/04</strain>
    </source>
</reference>
<feature type="region of interest" description="Disordered" evidence="1">
    <location>
        <begin position="265"/>
        <end position="313"/>
    </location>
</feature>
<evidence type="ECO:0000256" key="1">
    <source>
        <dbReference type="SAM" id="MobiDB-lite"/>
    </source>
</evidence>
<accession>A0ABQ7A4J8</accession>
<feature type="compositionally biased region" description="Basic and acidic residues" evidence="1">
    <location>
        <begin position="265"/>
        <end position="284"/>
    </location>
</feature>
<organism evidence="3 4">
    <name type="scientific">Brassica cretica</name>
    <name type="common">Mustard</name>
    <dbReference type="NCBI Taxonomy" id="69181"/>
    <lineage>
        <taxon>Eukaryota</taxon>
        <taxon>Viridiplantae</taxon>
        <taxon>Streptophyta</taxon>
        <taxon>Embryophyta</taxon>
        <taxon>Tracheophyta</taxon>
        <taxon>Spermatophyta</taxon>
        <taxon>Magnoliopsida</taxon>
        <taxon>eudicotyledons</taxon>
        <taxon>Gunneridae</taxon>
        <taxon>Pentapetalae</taxon>
        <taxon>rosids</taxon>
        <taxon>malvids</taxon>
        <taxon>Brassicales</taxon>
        <taxon>Brassicaceae</taxon>
        <taxon>Brassiceae</taxon>
        <taxon>Brassica</taxon>
    </lineage>
</organism>
<dbReference type="Pfam" id="PF00570">
    <property type="entry name" value="HRDC"/>
    <property type="match status" value="1"/>
</dbReference>
<keyword evidence="4" id="KW-1185">Reference proteome</keyword>
<dbReference type="EMBL" id="QGKV02002055">
    <property type="protein sequence ID" value="KAF3492606.1"/>
    <property type="molecule type" value="Genomic_DNA"/>
</dbReference>
<dbReference type="SUPFAM" id="SSF47819">
    <property type="entry name" value="HRDC-like"/>
    <property type="match status" value="1"/>
</dbReference>
<proteinExistence type="predicted"/>
<dbReference type="InterPro" id="IPR002121">
    <property type="entry name" value="HRDC_dom"/>
</dbReference>
<evidence type="ECO:0000313" key="4">
    <source>
        <dbReference type="Proteomes" id="UP000266723"/>
    </source>
</evidence>
<comment type="caution">
    <text evidence="3">The sequence shown here is derived from an EMBL/GenBank/DDBJ whole genome shotgun (WGS) entry which is preliminary data.</text>
</comment>
<protein>
    <recommendedName>
        <fullName evidence="2">HRDC domain-containing protein</fullName>
    </recommendedName>
</protein>
<dbReference type="Gene3D" id="1.10.150.80">
    <property type="entry name" value="HRDC domain"/>
    <property type="match status" value="1"/>
</dbReference>
<feature type="domain" description="HRDC" evidence="2">
    <location>
        <begin position="182"/>
        <end position="264"/>
    </location>
</feature>
<name>A0ABQ7A4J8_BRACR</name>
<dbReference type="InterPro" id="IPR010997">
    <property type="entry name" value="HRDC-like_sf"/>
</dbReference>
<evidence type="ECO:0000259" key="2">
    <source>
        <dbReference type="PROSITE" id="PS50967"/>
    </source>
</evidence>
<evidence type="ECO:0000313" key="3">
    <source>
        <dbReference type="EMBL" id="KAF3492606.1"/>
    </source>
</evidence>
<dbReference type="PROSITE" id="PS50967">
    <property type="entry name" value="HRDC"/>
    <property type="match status" value="1"/>
</dbReference>
<dbReference type="Proteomes" id="UP000266723">
    <property type="component" value="Unassembled WGS sequence"/>
</dbReference>
<gene>
    <name evidence="3" type="ORF">DY000_02052870</name>
</gene>